<evidence type="ECO:0000313" key="1">
    <source>
        <dbReference type="EMBL" id="MFA9459396.1"/>
    </source>
</evidence>
<dbReference type="InterPro" id="IPR027417">
    <property type="entry name" value="P-loop_NTPase"/>
</dbReference>
<gene>
    <name evidence="1" type="ORF">ACERLL_00975</name>
</gene>
<protein>
    <submittedName>
        <fullName evidence="1">TniB family NTP-binding protein</fullName>
    </submittedName>
</protein>
<proteinExistence type="predicted"/>
<dbReference type="InterPro" id="IPR052026">
    <property type="entry name" value="ExeA_AAA_ATPase_DNA-bind"/>
</dbReference>
<dbReference type="PANTHER" id="PTHR35894">
    <property type="entry name" value="GENERAL SECRETION PATHWAY PROTEIN A-RELATED"/>
    <property type="match status" value="1"/>
</dbReference>
<comment type="caution">
    <text evidence="1">The sequence shown here is derived from an EMBL/GenBank/DDBJ whole genome shotgun (WGS) entry which is preliminary data.</text>
</comment>
<dbReference type="EMBL" id="JBGUAW010000001">
    <property type="protein sequence ID" value="MFA9459396.1"/>
    <property type="molecule type" value="Genomic_DNA"/>
</dbReference>
<dbReference type="Proteomes" id="UP001575181">
    <property type="component" value="Unassembled WGS sequence"/>
</dbReference>
<name>A0ABV4TTG9_9GAMM</name>
<dbReference type="PANTHER" id="PTHR35894:SF1">
    <property type="entry name" value="PHOSPHORIBULOKINASE _ URIDINE KINASE FAMILY"/>
    <property type="match status" value="1"/>
</dbReference>
<accession>A0ABV4TTG9</accession>
<dbReference type="InterPro" id="IPR008868">
    <property type="entry name" value="TniB"/>
</dbReference>
<organism evidence="1 2">
    <name type="scientific">Thiohalorhabdus methylotrophus</name>
    <dbReference type="NCBI Taxonomy" id="3242694"/>
    <lineage>
        <taxon>Bacteria</taxon>
        <taxon>Pseudomonadati</taxon>
        <taxon>Pseudomonadota</taxon>
        <taxon>Gammaproteobacteria</taxon>
        <taxon>Thiohalorhabdales</taxon>
        <taxon>Thiohalorhabdaceae</taxon>
        <taxon>Thiohalorhabdus</taxon>
    </lineage>
</organism>
<keyword evidence="2" id="KW-1185">Reference proteome</keyword>
<dbReference type="Gene3D" id="3.40.50.300">
    <property type="entry name" value="P-loop containing nucleotide triphosphate hydrolases"/>
    <property type="match status" value="1"/>
</dbReference>
<dbReference type="SUPFAM" id="SSF52540">
    <property type="entry name" value="P-loop containing nucleoside triphosphate hydrolases"/>
    <property type="match status" value="1"/>
</dbReference>
<reference evidence="1 2" key="1">
    <citation type="submission" date="2024-08" db="EMBL/GenBank/DDBJ databases">
        <title>Whole-genome sequencing of halo(alkali)philic microorganisms from hypersaline lakes.</title>
        <authorList>
            <person name="Sorokin D.Y."/>
            <person name="Merkel A.Y."/>
            <person name="Messina E."/>
            <person name="Yakimov M."/>
        </authorList>
    </citation>
    <scope>NUCLEOTIDE SEQUENCE [LARGE SCALE GENOMIC DNA]</scope>
    <source>
        <strain evidence="1 2">Cl-TMA</strain>
    </source>
</reference>
<sequence>MQQARWIGYPRAKEVLEKLEGLLNHPHKARMPNMLLVGETNNGKTVIVNRFLEGHPPDDNPSGEAIHVPVLSIEAPPTPDEARFYDEILYKLNIPFRKSDRVSNKALQVEKVFRYVGLRMLIVDEIHNLLAGHEKRQRQFLNALKWLTNTLQIPIVGVGTPEATAALRVDPQVRNRFTPMELPKWENDKAFRRLLASFERTLPLKWPSNLHERELARRLHALSEGTIGELADLLGMAAIEAIRGGEECINSQLVGALGWTPPSKR</sequence>
<evidence type="ECO:0000313" key="2">
    <source>
        <dbReference type="Proteomes" id="UP001575181"/>
    </source>
</evidence>
<dbReference type="Pfam" id="PF05621">
    <property type="entry name" value="TniB"/>
    <property type="match status" value="1"/>
</dbReference>
<dbReference type="RefSeq" id="WP_373654183.1">
    <property type="nucleotide sequence ID" value="NZ_JBGUAW010000001.1"/>
</dbReference>